<dbReference type="PANTHER" id="PTHR21497:SF24">
    <property type="entry name" value="E3 UBIQUITIN-PROTEIN LIGASE UBR1"/>
    <property type="match status" value="1"/>
</dbReference>
<reference evidence="12" key="1">
    <citation type="submission" date="2025-08" db="UniProtKB">
        <authorList>
            <consortium name="Ensembl"/>
        </authorList>
    </citation>
    <scope>IDENTIFICATION</scope>
</reference>
<dbReference type="AlphaFoldDB" id="A0A8C4R8F1"/>
<dbReference type="FunFam" id="2.10.110.30:FF:000001">
    <property type="entry name" value="E3 ubiquitin-protein ligase UBR2 isoform 1"/>
    <property type="match status" value="1"/>
</dbReference>
<evidence type="ECO:0000313" key="12">
    <source>
        <dbReference type="Ensembl" id="ENSEBUP00000026407.1"/>
    </source>
</evidence>
<dbReference type="PROSITE" id="PS51157">
    <property type="entry name" value="ZF_UBR"/>
    <property type="match status" value="1"/>
</dbReference>
<dbReference type="SMART" id="SM00396">
    <property type="entry name" value="ZnF_UBR1"/>
    <property type="match status" value="1"/>
</dbReference>
<name>A0A8C4R8F1_EPTBU</name>
<keyword evidence="13" id="KW-1185">Reference proteome</keyword>
<comment type="function">
    <text evidence="10">Ubiquitin ligase protein which is a component of the N-end rule pathway. Recognizes and binds to proteins bearing specific N-terminal residues that are destabilizing according to the N-end rule, leading to their ubiquitination and subsequent degradation.</text>
</comment>
<dbReference type="UniPathway" id="UPA00143"/>
<evidence type="ECO:0000259" key="11">
    <source>
        <dbReference type="PROSITE" id="PS51157"/>
    </source>
</evidence>
<dbReference type="Pfam" id="PF02207">
    <property type="entry name" value="zf-UBR"/>
    <property type="match status" value="1"/>
</dbReference>
<dbReference type="Pfam" id="PF02617">
    <property type="entry name" value="ClpS"/>
    <property type="match status" value="1"/>
</dbReference>
<keyword evidence="5 10" id="KW-0863">Zinc-finger</keyword>
<keyword evidence="4 10" id="KW-0479">Metal-binding</keyword>
<evidence type="ECO:0000313" key="13">
    <source>
        <dbReference type="Proteomes" id="UP000694388"/>
    </source>
</evidence>
<proteinExistence type="inferred from homology"/>
<dbReference type="GeneTree" id="ENSGT00950000183075"/>
<dbReference type="Gene3D" id="3.30.1390.10">
    <property type="match status" value="1"/>
</dbReference>
<dbReference type="PANTHER" id="PTHR21497">
    <property type="entry name" value="UBIQUITIN LIGASE E3 ALPHA-RELATED"/>
    <property type="match status" value="1"/>
</dbReference>
<evidence type="ECO:0000256" key="10">
    <source>
        <dbReference type="RuleBase" id="RU366018"/>
    </source>
</evidence>
<dbReference type="Pfam" id="PF22960">
    <property type="entry name" value="WHD_UBR1"/>
    <property type="match status" value="1"/>
</dbReference>
<evidence type="ECO:0000256" key="8">
    <source>
        <dbReference type="ARBA" id="ARBA00046341"/>
    </source>
</evidence>
<keyword evidence="6 10" id="KW-0833">Ubl conjugation pathway</keyword>
<organism evidence="12 13">
    <name type="scientific">Eptatretus burgeri</name>
    <name type="common">Inshore hagfish</name>
    <dbReference type="NCBI Taxonomy" id="7764"/>
    <lineage>
        <taxon>Eukaryota</taxon>
        <taxon>Metazoa</taxon>
        <taxon>Chordata</taxon>
        <taxon>Craniata</taxon>
        <taxon>Vertebrata</taxon>
        <taxon>Cyclostomata</taxon>
        <taxon>Myxini</taxon>
        <taxon>Myxiniformes</taxon>
        <taxon>Myxinidae</taxon>
        <taxon>Eptatretinae</taxon>
        <taxon>Eptatretus</taxon>
    </lineage>
</organism>
<evidence type="ECO:0000256" key="6">
    <source>
        <dbReference type="ARBA" id="ARBA00022786"/>
    </source>
</evidence>
<dbReference type="GO" id="GO:0000151">
    <property type="term" value="C:ubiquitin ligase complex"/>
    <property type="evidence" value="ECO:0007669"/>
    <property type="project" value="TreeGrafter"/>
</dbReference>
<evidence type="ECO:0000256" key="9">
    <source>
        <dbReference type="PROSITE-ProRule" id="PRU00508"/>
    </source>
</evidence>
<dbReference type="InterPro" id="IPR003769">
    <property type="entry name" value="ClpS_core"/>
</dbReference>
<comment type="similarity">
    <text evidence="8 10">Belongs to the E3 ubiquitin-protein ligase UBR1-like family.</text>
</comment>
<dbReference type="Gene3D" id="2.10.110.30">
    <property type="match status" value="1"/>
</dbReference>
<dbReference type="InterPro" id="IPR047507">
    <property type="entry name" value="UBR-box_UBR1"/>
</dbReference>
<evidence type="ECO:0000256" key="1">
    <source>
        <dbReference type="ARBA" id="ARBA00000900"/>
    </source>
</evidence>
<dbReference type="InterPro" id="IPR014719">
    <property type="entry name" value="Ribosomal_bL12_C/ClpS-like"/>
</dbReference>
<dbReference type="GO" id="GO:0005737">
    <property type="term" value="C:cytoplasm"/>
    <property type="evidence" value="ECO:0007669"/>
    <property type="project" value="TreeGrafter"/>
</dbReference>
<evidence type="ECO:0000256" key="4">
    <source>
        <dbReference type="ARBA" id="ARBA00022723"/>
    </source>
</evidence>
<feature type="domain" description="UBR-type" evidence="11">
    <location>
        <begin position="67"/>
        <end position="138"/>
    </location>
</feature>
<gene>
    <name evidence="12" type="primary">UBR2</name>
</gene>
<sequence length="1126" mass="127371">MVLELIPEVPHYLHLPIQTFSHSHIGKSKNEEFLFQHLLLEPLGWFLCAEDPETVLSYLSQSSQPPQLCGHVFHMGEPTYSCRECAVDPTCVLCMDCFQQSIHKTHRYRMNTSSGGGFCDCGDVEAWKHGPYCQQHRPHSDPGLPLVYLACRARELFSICLCYASDLLTWEGVDSLPANLRILSCSGTYCCMLFNDEVHTYDQVIFTLQKAVSCTQKEAVIFATNVDRDGRETVRFGDSKQCEQAKNIIERHTSRGNHKPLKVCVMHSAVVAHQAFAMHLLAWLGQVIINSGEMIFAGSGSGPEPKSNRNVYHQLLMSSVLMDMEYKRNFGMLFAKNYVRLQKDFMEDDHERSVSVTALSVQLFTVPTLAQELMATQNLLKTILRLFYDQLKDQRDRNGHFQFERYSDSQDFHFRRMQNILSDLKFLLKCRPMEWNDLRQCFLDGFESLLELLKAIQGMEPITRQLSHHLEVEPEWETAVSLQMQLSPILTMVQDWCASDELVLVDAYRRCLAALSSCQDEGPMEQLILCGHSMEAGQYIVSQKPVSIHLPLSRLLAGLHVLLSKTGVAYQSPTLIPLGDMSPPSLIEQPLRCLALVAQERAGMWRRNGFSLVNQVYYYQNVRCRREMFDKDIIMLQVGASMMDPNHFIMLLLKRFEVFHMFGSSDYARNIGSDPKDAVQHNATLLEELLHLVIMVVGERYVPGLAQVTGEDVVRREVVHQLSIKPMAHSELVKALPEDENHETGLEAVVEMFPPPEMPPLLPMFASLENLLQADVLNCVLGTILHWVQDPRCQAWTEAMLQKVLHLVMMALQVEKQHLESAGETESNFTFSLKALRSRGTSSPGIFTLLERLQNVTQLDAHKDCITWTLQVSYGGERREEEGLGSGRGFPYEIERDKSECKRKAEMARLRREKIMAQMSAMQRHFIAENRELFNGEDACPVAVGPCRSGPAALGTGVTKRRNGQRVMCCILCQEEQETSPTATAMVLAAFVQRSTVMAGTRARAALDSGAFDQLLMPADVPCGTHTTSCGHVMHAHCWQSFFEAVQAKEQRRQHRLRAHTSYDIDNGEFLCPLCQCISNTVIPILFCSHGDAGRQTCPHLKMCFLLFTPCSAVFPHYVTSHTCST</sequence>
<evidence type="ECO:0000256" key="3">
    <source>
        <dbReference type="ARBA" id="ARBA00022679"/>
    </source>
</evidence>
<dbReference type="InterPro" id="IPR055194">
    <property type="entry name" value="UBR1-like_WH"/>
</dbReference>
<accession>A0A8C4R8F1</accession>
<comment type="pathway">
    <text evidence="2 10">Protein modification; protein ubiquitination.</text>
</comment>
<comment type="catalytic activity">
    <reaction evidence="1 10">
        <text>S-ubiquitinyl-[E2 ubiquitin-conjugating enzyme]-L-cysteine + [acceptor protein]-L-lysine = [E2 ubiquitin-conjugating enzyme]-L-cysteine + N(6)-ubiquitinyl-[acceptor protein]-L-lysine.</text>
        <dbReference type="EC" id="2.3.2.27"/>
    </reaction>
</comment>
<evidence type="ECO:0000256" key="5">
    <source>
        <dbReference type="ARBA" id="ARBA00022771"/>
    </source>
</evidence>
<dbReference type="InterPro" id="IPR039164">
    <property type="entry name" value="UBR1-like"/>
</dbReference>
<dbReference type="OMA" id="YNDEFHT"/>
<dbReference type="CDD" id="cd19678">
    <property type="entry name" value="UBR-box_UBR1"/>
    <property type="match status" value="1"/>
</dbReference>
<dbReference type="Ensembl" id="ENSEBUT00000026983.1">
    <property type="protein sequence ID" value="ENSEBUP00000026407.1"/>
    <property type="gene ID" value="ENSEBUG00000016254.1"/>
</dbReference>
<dbReference type="SUPFAM" id="SSF54736">
    <property type="entry name" value="ClpS-like"/>
    <property type="match status" value="1"/>
</dbReference>
<reference evidence="12" key="2">
    <citation type="submission" date="2025-09" db="UniProtKB">
        <authorList>
            <consortium name="Ensembl"/>
        </authorList>
    </citation>
    <scope>IDENTIFICATION</scope>
</reference>
<dbReference type="GO" id="GO:0008270">
    <property type="term" value="F:zinc ion binding"/>
    <property type="evidence" value="ECO:0007669"/>
    <property type="project" value="UniProtKB-UniRule"/>
</dbReference>
<dbReference type="EC" id="2.3.2.27" evidence="10"/>
<feature type="zinc finger region" description="UBR-type" evidence="9">
    <location>
        <begin position="67"/>
        <end position="138"/>
    </location>
</feature>
<protein>
    <recommendedName>
        <fullName evidence="10">E3 ubiquitin-protein ligase</fullName>
        <ecNumber evidence="10">2.3.2.27</ecNumber>
    </recommendedName>
</protein>
<dbReference type="GO" id="GO:0071596">
    <property type="term" value="P:ubiquitin-dependent protein catabolic process via the N-end rule pathway"/>
    <property type="evidence" value="ECO:0007669"/>
    <property type="project" value="UniProtKB-UniRule"/>
</dbReference>
<keyword evidence="3 10" id="KW-0808">Transferase</keyword>
<evidence type="ECO:0000256" key="7">
    <source>
        <dbReference type="ARBA" id="ARBA00022833"/>
    </source>
</evidence>
<evidence type="ECO:0000256" key="2">
    <source>
        <dbReference type="ARBA" id="ARBA00004906"/>
    </source>
</evidence>
<dbReference type="InterPro" id="IPR003126">
    <property type="entry name" value="Znf_UBR"/>
</dbReference>
<dbReference type="GO" id="GO:0016567">
    <property type="term" value="P:protein ubiquitination"/>
    <property type="evidence" value="ECO:0007669"/>
    <property type="project" value="UniProtKB-UniRule"/>
</dbReference>
<dbReference type="FunFam" id="3.30.1390.10:FF:000003">
    <property type="entry name" value="E3 ubiquitin-protein ligase UBR2 isoform X1"/>
    <property type="match status" value="1"/>
</dbReference>
<dbReference type="GO" id="GO:0061630">
    <property type="term" value="F:ubiquitin protein ligase activity"/>
    <property type="evidence" value="ECO:0007669"/>
    <property type="project" value="UniProtKB-UniRule"/>
</dbReference>
<dbReference type="Proteomes" id="UP000694388">
    <property type="component" value="Unplaced"/>
</dbReference>
<keyword evidence="7 10" id="KW-0862">Zinc</keyword>